<feature type="transmembrane region" description="Helical" evidence="1">
    <location>
        <begin position="307"/>
        <end position="324"/>
    </location>
</feature>
<keyword evidence="3" id="KW-1185">Reference proteome</keyword>
<gene>
    <name evidence="2" type="ORF">Mal4_39240</name>
</gene>
<sequence length="331" mass="36197">MRRVSQLHRLTVSYTYRVERFPSDDELELNRDGASKGISIRIPTAPEAGSGTFAVDGTQWMFSQQLSEGYAELPGQFTASRQAAVFSNGRFERLYLPAGRSQAQGTIGNTPQLARDNLVDVALGLRLYNGDDWADRDTVASATASTGNRPGTVVLTCTRSNGQQHQLTFEVGDEVALSAYRGLSPGGQAFADGSFGDFVMCGDVLLPATIQWTFLRPDGTPRKKVLLQAHFSDHVDSPFLIEWPQGALVLDTRTGTPMQVSSGSRTLDDKTLSEAAAEARRKQIPTAMPPRDKQDIADHANRPVERWLIVNVVLLAVIALGLMLRRRAARP</sequence>
<name>A0A517ZAX4_9PLAN</name>
<protein>
    <submittedName>
        <fullName evidence="2">Uncharacterized protein</fullName>
    </submittedName>
</protein>
<organism evidence="2 3">
    <name type="scientific">Maioricimonas rarisocia</name>
    <dbReference type="NCBI Taxonomy" id="2528026"/>
    <lineage>
        <taxon>Bacteria</taxon>
        <taxon>Pseudomonadati</taxon>
        <taxon>Planctomycetota</taxon>
        <taxon>Planctomycetia</taxon>
        <taxon>Planctomycetales</taxon>
        <taxon>Planctomycetaceae</taxon>
        <taxon>Maioricimonas</taxon>
    </lineage>
</organism>
<evidence type="ECO:0000313" key="2">
    <source>
        <dbReference type="EMBL" id="QDU39579.1"/>
    </source>
</evidence>
<dbReference type="EMBL" id="CP036275">
    <property type="protein sequence ID" value="QDU39579.1"/>
    <property type="molecule type" value="Genomic_DNA"/>
</dbReference>
<evidence type="ECO:0000256" key="1">
    <source>
        <dbReference type="SAM" id="Phobius"/>
    </source>
</evidence>
<keyword evidence="1" id="KW-0812">Transmembrane</keyword>
<accession>A0A517ZAX4</accession>
<dbReference type="Proteomes" id="UP000320496">
    <property type="component" value="Chromosome"/>
</dbReference>
<keyword evidence="1" id="KW-1133">Transmembrane helix</keyword>
<evidence type="ECO:0000313" key="3">
    <source>
        <dbReference type="Proteomes" id="UP000320496"/>
    </source>
</evidence>
<proteinExistence type="predicted"/>
<dbReference type="KEGG" id="mri:Mal4_39240"/>
<keyword evidence="1" id="KW-0472">Membrane</keyword>
<reference evidence="2 3" key="1">
    <citation type="submission" date="2019-02" db="EMBL/GenBank/DDBJ databases">
        <title>Deep-cultivation of Planctomycetes and their phenomic and genomic characterization uncovers novel biology.</title>
        <authorList>
            <person name="Wiegand S."/>
            <person name="Jogler M."/>
            <person name="Boedeker C."/>
            <person name="Pinto D."/>
            <person name="Vollmers J."/>
            <person name="Rivas-Marin E."/>
            <person name="Kohn T."/>
            <person name="Peeters S.H."/>
            <person name="Heuer A."/>
            <person name="Rast P."/>
            <person name="Oberbeckmann S."/>
            <person name="Bunk B."/>
            <person name="Jeske O."/>
            <person name="Meyerdierks A."/>
            <person name="Storesund J.E."/>
            <person name="Kallscheuer N."/>
            <person name="Luecker S."/>
            <person name="Lage O.M."/>
            <person name="Pohl T."/>
            <person name="Merkel B.J."/>
            <person name="Hornburger P."/>
            <person name="Mueller R.-W."/>
            <person name="Bruemmer F."/>
            <person name="Labrenz M."/>
            <person name="Spormann A.M."/>
            <person name="Op den Camp H."/>
            <person name="Overmann J."/>
            <person name="Amann R."/>
            <person name="Jetten M.S.M."/>
            <person name="Mascher T."/>
            <person name="Medema M.H."/>
            <person name="Devos D.P."/>
            <person name="Kaster A.-K."/>
            <person name="Ovreas L."/>
            <person name="Rohde M."/>
            <person name="Galperin M.Y."/>
            <person name="Jogler C."/>
        </authorList>
    </citation>
    <scope>NUCLEOTIDE SEQUENCE [LARGE SCALE GENOMIC DNA]</scope>
    <source>
        <strain evidence="2 3">Mal4</strain>
    </source>
</reference>
<dbReference type="AlphaFoldDB" id="A0A517ZAX4"/>